<dbReference type="Pfam" id="PF13564">
    <property type="entry name" value="DoxX_2"/>
    <property type="match status" value="1"/>
</dbReference>
<keyword evidence="7" id="KW-1185">Reference proteome</keyword>
<dbReference type="Proteomes" id="UP000623301">
    <property type="component" value="Unassembled WGS sequence"/>
</dbReference>
<dbReference type="InterPro" id="IPR032808">
    <property type="entry name" value="DoxX"/>
</dbReference>
<dbReference type="PANTHER" id="PTHR36974:SF1">
    <property type="entry name" value="DOXX FAMILY MEMBRANE PROTEIN"/>
    <property type="match status" value="1"/>
</dbReference>
<dbReference type="EMBL" id="JAEHFJ010000004">
    <property type="protein sequence ID" value="MBJ2174709.1"/>
    <property type="molecule type" value="Genomic_DNA"/>
</dbReference>
<comment type="subcellular location">
    <subcellularLocation>
        <location evidence="1">Membrane</location>
        <topology evidence="1">Multi-pass membrane protein</topology>
    </subcellularLocation>
</comment>
<accession>A0ABS0WRZ7</accession>
<evidence type="ECO:0000313" key="6">
    <source>
        <dbReference type="EMBL" id="MBJ2174709.1"/>
    </source>
</evidence>
<feature type="transmembrane region" description="Helical" evidence="5">
    <location>
        <begin position="42"/>
        <end position="59"/>
    </location>
</feature>
<sequence length="121" mass="13849">MIKVLRILLILFFLFAGSYHFINPDFYFDQIPPYFADYKQFINYAAGAVEIGLAIGVAIPKTRVLAVIGILLLLIAFIPTHWYVINQGGCIPTAYCIPLWGAWLRLLVFQPLLMLWAWSVR</sequence>
<feature type="transmembrane region" description="Helical" evidence="5">
    <location>
        <begin position="64"/>
        <end position="85"/>
    </location>
</feature>
<name>A0ABS0WRZ7_9FLAO</name>
<dbReference type="RefSeq" id="WP_198841429.1">
    <property type="nucleotide sequence ID" value="NZ_JAEHFJ010000004.1"/>
</dbReference>
<evidence type="ECO:0000256" key="3">
    <source>
        <dbReference type="ARBA" id="ARBA00022989"/>
    </source>
</evidence>
<keyword evidence="3 5" id="KW-1133">Transmembrane helix</keyword>
<reference evidence="6 7" key="1">
    <citation type="submission" date="2020-12" db="EMBL/GenBank/DDBJ databases">
        <title>Aureibaculum luteum sp. nov. and Aureibaculum flavum sp. nov., novel members of the family Flavobacteriaceae isolated from Antarctic intertidal sediments.</title>
        <authorList>
            <person name="He X."/>
            <person name="Zhang X."/>
        </authorList>
    </citation>
    <scope>NUCLEOTIDE SEQUENCE [LARGE SCALE GENOMIC DNA]</scope>
    <source>
        <strain evidence="6 7">A20</strain>
    </source>
</reference>
<keyword evidence="4 5" id="KW-0472">Membrane</keyword>
<comment type="caution">
    <text evidence="6">The sequence shown here is derived from an EMBL/GenBank/DDBJ whole genome shotgun (WGS) entry which is preliminary data.</text>
</comment>
<organism evidence="6 7">
    <name type="scientific">Aureibaculum flavum</name>
    <dbReference type="NCBI Taxonomy" id="2795986"/>
    <lineage>
        <taxon>Bacteria</taxon>
        <taxon>Pseudomonadati</taxon>
        <taxon>Bacteroidota</taxon>
        <taxon>Flavobacteriia</taxon>
        <taxon>Flavobacteriales</taxon>
        <taxon>Flavobacteriaceae</taxon>
        <taxon>Aureibaculum</taxon>
    </lineage>
</organism>
<evidence type="ECO:0000256" key="1">
    <source>
        <dbReference type="ARBA" id="ARBA00004141"/>
    </source>
</evidence>
<dbReference type="PANTHER" id="PTHR36974">
    <property type="entry name" value="MEMBRANE PROTEIN-RELATED"/>
    <property type="match status" value="1"/>
</dbReference>
<keyword evidence="2 5" id="KW-0812">Transmembrane</keyword>
<evidence type="ECO:0000256" key="2">
    <source>
        <dbReference type="ARBA" id="ARBA00022692"/>
    </source>
</evidence>
<evidence type="ECO:0000256" key="4">
    <source>
        <dbReference type="ARBA" id="ARBA00023136"/>
    </source>
</evidence>
<feature type="transmembrane region" description="Helical" evidence="5">
    <location>
        <begin position="97"/>
        <end position="118"/>
    </location>
</feature>
<proteinExistence type="predicted"/>
<protein>
    <submittedName>
        <fullName evidence="6">DoxX family protein</fullName>
    </submittedName>
</protein>
<evidence type="ECO:0000313" key="7">
    <source>
        <dbReference type="Proteomes" id="UP000623301"/>
    </source>
</evidence>
<evidence type="ECO:0000256" key="5">
    <source>
        <dbReference type="SAM" id="Phobius"/>
    </source>
</evidence>
<gene>
    <name evidence="6" type="ORF">JBL43_10710</name>
</gene>